<keyword evidence="10" id="KW-1185">Reference proteome</keyword>
<feature type="transmembrane region" description="Helical" evidence="7">
    <location>
        <begin position="129"/>
        <end position="153"/>
    </location>
</feature>
<dbReference type="PRINTS" id="PR00176">
    <property type="entry name" value="NANEUSMPORT"/>
</dbReference>
<keyword evidence="3 7" id="KW-0812">Transmembrane</keyword>
<dbReference type="Ensembl" id="ENSCSRT00000010730.1">
    <property type="protein sequence ID" value="ENSCSRP00000010357.1"/>
    <property type="gene ID" value="ENSCSRG00000007254.1"/>
</dbReference>
<name>A0A8C3S6B6_CHESE</name>
<accession>A0A8C3S6B6</accession>
<keyword evidence="5 7" id="KW-0472">Membrane</keyword>
<feature type="chain" id="PRO_5034771688" evidence="8">
    <location>
        <begin position="19"/>
        <end position="327"/>
    </location>
</feature>
<feature type="binding site" evidence="6">
    <location>
        <position position="78"/>
    </location>
    <ligand>
        <name>Na(+)</name>
        <dbReference type="ChEBI" id="CHEBI:29101"/>
        <label>1</label>
    </ligand>
</feature>
<keyword evidence="8" id="KW-0732">Signal</keyword>
<feature type="transmembrane region" description="Helical" evidence="7">
    <location>
        <begin position="72"/>
        <end position="98"/>
    </location>
</feature>
<reference evidence="9" key="2">
    <citation type="submission" date="2025-09" db="UniProtKB">
        <authorList>
            <consortium name="Ensembl"/>
        </authorList>
    </citation>
    <scope>IDENTIFICATION</scope>
</reference>
<sequence>MLLILLVRGVTLPGASEGIKFYLYPDLSRLSDPQVWVDAGTQIFFSYAICLGCLTALGSYNNYNNNCYRDCIMLCCLNSGTSFVAGFAIFSVLGFMAYEQGVPIEDVAESGNFKGFLANPIPRSRRDMYLIWTCYLFQFVCVESLVTAVVDMYPKIFRRGYRRELLILALSIVSYFVGLIMLTEGGMYVFQLFDSYAASGMCLLFVAIFECICIGWVYGSNRFYDNIEDMIGYRPLSLIKWCWMVLTPGICAGIFIFFLVKYKPLKYNNVYTYPDWGYGIGWMMALSSMVCIPLWICIKLWKTEGTILEVRHIFGMTFIYAEVGKGA</sequence>
<dbReference type="InterPro" id="IPR037272">
    <property type="entry name" value="SNS_sf"/>
</dbReference>
<reference evidence="9" key="1">
    <citation type="submission" date="2025-08" db="UniProtKB">
        <authorList>
            <consortium name="Ensembl"/>
        </authorList>
    </citation>
    <scope>IDENTIFICATION</scope>
</reference>
<organism evidence="9 10">
    <name type="scientific">Chelydra serpentina</name>
    <name type="common">Snapping turtle</name>
    <name type="synonym">Testudo serpentina</name>
    <dbReference type="NCBI Taxonomy" id="8475"/>
    <lineage>
        <taxon>Eukaryota</taxon>
        <taxon>Metazoa</taxon>
        <taxon>Chordata</taxon>
        <taxon>Craniata</taxon>
        <taxon>Vertebrata</taxon>
        <taxon>Euteleostomi</taxon>
        <taxon>Archelosauria</taxon>
        <taxon>Testudinata</taxon>
        <taxon>Testudines</taxon>
        <taxon>Cryptodira</taxon>
        <taxon>Durocryptodira</taxon>
        <taxon>Americhelydia</taxon>
        <taxon>Chelydroidea</taxon>
        <taxon>Chelydridae</taxon>
        <taxon>Chelydra</taxon>
    </lineage>
</organism>
<dbReference type="SUPFAM" id="SSF161070">
    <property type="entry name" value="SNF-like"/>
    <property type="match status" value="1"/>
</dbReference>
<feature type="transmembrane region" description="Helical" evidence="7">
    <location>
        <begin position="165"/>
        <end position="190"/>
    </location>
</feature>
<evidence type="ECO:0000256" key="6">
    <source>
        <dbReference type="PIRSR" id="PIRSR600175-1"/>
    </source>
</evidence>
<dbReference type="GO" id="GO:0042995">
    <property type="term" value="C:cell projection"/>
    <property type="evidence" value="ECO:0007669"/>
    <property type="project" value="TreeGrafter"/>
</dbReference>
<dbReference type="GO" id="GO:0005332">
    <property type="term" value="F:gamma-aminobutyric acid:sodium:chloride symporter activity"/>
    <property type="evidence" value="ECO:0007669"/>
    <property type="project" value="TreeGrafter"/>
</dbReference>
<evidence type="ECO:0000256" key="7">
    <source>
        <dbReference type="SAM" id="Phobius"/>
    </source>
</evidence>
<evidence type="ECO:0000256" key="3">
    <source>
        <dbReference type="ARBA" id="ARBA00022692"/>
    </source>
</evidence>
<evidence type="ECO:0000256" key="1">
    <source>
        <dbReference type="ARBA" id="ARBA00004141"/>
    </source>
</evidence>
<feature type="transmembrane region" description="Helical" evidence="7">
    <location>
        <begin position="238"/>
        <end position="260"/>
    </location>
</feature>
<comment type="subcellular location">
    <subcellularLocation>
        <location evidence="1">Membrane</location>
        <topology evidence="1">Multi-pass membrane protein</topology>
    </subcellularLocation>
</comment>
<evidence type="ECO:0000256" key="4">
    <source>
        <dbReference type="ARBA" id="ARBA00022989"/>
    </source>
</evidence>
<evidence type="ECO:0000256" key="8">
    <source>
        <dbReference type="SAM" id="SignalP"/>
    </source>
</evidence>
<dbReference type="Proteomes" id="UP000694403">
    <property type="component" value="Unplaced"/>
</dbReference>
<dbReference type="PANTHER" id="PTHR11616">
    <property type="entry name" value="SODIUM/CHLORIDE DEPENDENT TRANSPORTER"/>
    <property type="match status" value="1"/>
</dbReference>
<feature type="binding site" evidence="6">
    <location>
        <position position="46"/>
    </location>
    <ligand>
        <name>Na(+)</name>
        <dbReference type="ChEBI" id="CHEBI:29101"/>
        <label>1</label>
    </ligand>
</feature>
<keyword evidence="6" id="KW-0915">Sodium</keyword>
<dbReference type="AlphaFoldDB" id="A0A8C3S6B6"/>
<feature type="transmembrane region" description="Helical" evidence="7">
    <location>
        <begin position="196"/>
        <end position="218"/>
    </location>
</feature>
<evidence type="ECO:0000256" key="5">
    <source>
        <dbReference type="ARBA" id="ARBA00023136"/>
    </source>
</evidence>
<dbReference type="Pfam" id="PF00209">
    <property type="entry name" value="SNF"/>
    <property type="match status" value="1"/>
</dbReference>
<dbReference type="GO" id="GO:0046872">
    <property type="term" value="F:metal ion binding"/>
    <property type="evidence" value="ECO:0007669"/>
    <property type="project" value="UniProtKB-KW"/>
</dbReference>
<evidence type="ECO:0000313" key="9">
    <source>
        <dbReference type="Ensembl" id="ENSCSRP00000010357.1"/>
    </source>
</evidence>
<dbReference type="InterPro" id="IPR000175">
    <property type="entry name" value="Na/ntran_symport"/>
</dbReference>
<feature type="transmembrane region" description="Helical" evidence="7">
    <location>
        <begin position="42"/>
        <end position="60"/>
    </location>
</feature>
<proteinExistence type="predicted"/>
<protein>
    <submittedName>
        <fullName evidence="9">Solute carrier family 6 member 11</fullName>
    </submittedName>
</protein>
<keyword evidence="2" id="KW-0813">Transport</keyword>
<evidence type="ECO:0000256" key="2">
    <source>
        <dbReference type="ARBA" id="ARBA00022448"/>
    </source>
</evidence>
<keyword evidence="6" id="KW-0479">Metal-binding</keyword>
<dbReference type="PANTHER" id="PTHR11616:SF124">
    <property type="entry name" value="SODIUM- AND CHLORIDE-DEPENDENT GABA TRANSPORTER 3"/>
    <property type="match status" value="1"/>
</dbReference>
<keyword evidence="4 7" id="KW-1133">Transmembrane helix</keyword>
<dbReference type="GO" id="GO:0005886">
    <property type="term" value="C:plasma membrane"/>
    <property type="evidence" value="ECO:0007669"/>
    <property type="project" value="TreeGrafter"/>
</dbReference>
<feature type="transmembrane region" description="Helical" evidence="7">
    <location>
        <begin position="280"/>
        <end position="301"/>
    </location>
</feature>
<evidence type="ECO:0000313" key="10">
    <source>
        <dbReference type="Proteomes" id="UP000694403"/>
    </source>
</evidence>
<dbReference type="PROSITE" id="PS50267">
    <property type="entry name" value="NA_NEUROTRAN_SYMP_3"/>
    <property type="match status" value="1"/>
</dbReference>
<feature type="signal peptide" evidence="8">
    <location>
        <begin position="1"/>
        <end position="18"/>
    </location>
</feature>